<feature type="non-terminal residue" evidence="1">
    <location>
        <position position="20"/>
    </location>
</feature>
<reference evidence="2" key="1">
    <citation type="journal article" date="2016" name="Nature">
        <title>Genome evolution in the allotetraploid frog Xenopus laevis.</title>
        <authorList>
            <person name="Session A.M."/>
            <person name="Uno Y."/>
            <person name="Kwon T."/>
            <person name="Chapman J.A."/>
            <person name="Toyoda A."/>
            <person name="Takahashi S."/>
            <person name="Fukui A."/>
            <person name="Hikosaka A."/>
            <person name="Suzuki A."/>
            <person name="Kondo M."/>
            <person name="van Heeringen S.J."/>
            <person name="Quigley I."/>
            <person name="Heinz S."/>
            <person name="Ogino H."/>
            <person name="Ochi H."/>
            <person name="Hellsten U."/>
            <person name="Lyons J.B."/>
            <person name="Simakov O."/>
            <person name="Putnam N."/>
            <person name="Stites J."/>
            <person name="Kuroki Y."/>
            <person name="Tanaka T."/>
            <person name="Michiue T."/>
            <person name="Watanabe M."/>
            <person name="Bogdanovic O."/>
            <person name="Lister R."/>
            <person name="Georgiou G."/>
            <person name="Paranjpe S.S."/>
            <person name="van Kruijsbergen I."/>
            <person name="Shu S."/>
            <person name="Carlson J."/>
            <person name="Kinoshita T."/>
            <person name="Ohta Y."/>
            <person name="Mawaribuchi S."/>
            <person name="Jenkins J."/>
            <person name="Grimwood J."/>
            <person name="Schmutz J."/>
            <person name="Mitros T."/>
            <person name="Mozaffari S.V."/>
            <person name="Suzuki Y."/>
            <person name="Haramoto Y."/>
            <person name="Yamamoto T.S."/>
            <person name="Takagi C."/>
            <person name="Heald R."/>
            <person name="Miller K."/>
            <person name="Haudenschild C."/>
            <person name="Kitzman J."/>
            <person name="Nakayama T."/>
            <person name="Izutsu Y."/>
            <person name="Robert J."/>
            <person name="Fortriede J."/>
            <person name="Burns K."/>
            <person name="Lotay V."/>
            <person name="Karimi K."/>
            <person name="Yasuoka Y."/>
            <person name="Dichmann D.S."/>
            <person name="Flajnik M.F."/>
            <person name="Houston D.W."/>
            <person name="Shendure J."/>
            <person name="DuPasquier L."/>
            <person name="Vize P.D."/>
            <person name="Zorn A.M."/>
            <person name="Ito M."/>
            <person name="Marcotte E.M."/>
            <person name="Wallingford J.B."/>
            <person name="Ito Y."/>
            <person name="Asashima M."/>
            <person name="Ueno N."/>
            <person name="Matsuda Y."/>
            <person name="Veenstra G.J."/>
            <person name="Fujiyama A."/>
            <person name="Harland R.M."/>
            <person name="Taira M."/>
            <person name="Rokhsar D.S."/>
        </authorList>
    </citation>
    <scope>NUCLEOTIDE SEQUENCE [LARGE SCALE GENOMIC DNA]</scope>
    <source>
        <strain evidence="2">J</strain>
    </source>
</reference>
<dbReference type="Proteomes" id="UP000694892">
    <property type="component" value="Chromosome 1S"/>
</dbReference>
<organism evidence="1 2">
    <name type="scientific">Xenopus laevis</name>
    <name type="common">African clawed frog</name>
    <dbReference type="NCBI Taxonomy" id="8355"/>
    <lineage>
        <taxon>Eukaryota</taxon>
        <taxon>Metazoa</taxon>
        <taxon>Chordata</taxon>
        <taxon>Craniata</taxon>
        <taxon>Vertebrata</taxon>
        <taxon>Euteleostomi</taxon>
        <taxon>Amphibia</taxon>
        <taxon>Batrachia</taxon>
        <taxon>Anura</taxon>
        <taxon>Pipoidea</taxon>
        <taxon>Pipidae</taxon>
        <taxon>Xenopodinae</taxon>
        <taxon>Xenopus</taxon>
        <taxon>Xenopus</taxon>
    </lineage>
</organism>
<name>A0A974DV93_XENLA</name>
<evidence type="ECO:0000313" key="2">
    <source>
        <dbReference type="Proteomes" id="UP000694892"/>
    </source>
</evidence>
<gene>
    <name evidence="1" type="ORF">XELAEV_180108172mg</name>
</gene>
<dbReference type="EMBL" id="CM004467">
    <property type="protein sequence ID" value="OCT98578.1"/>
    <property type="molecule type" value="Genomic_DNA"/>
</dbReference>
<accession>A0A974DV93</accession>
<feature type="non-terminal residue" evidence="1">
    <location>
        <position position="1"/>
    </location>
</feature>
<evidence type="ECO:0000313" key="1">
    <source>
        <dbReference type="EMBL" id="OCT98578.1"/>
    </source>
</evidence>
<protein>
    <submittedName>
        <fullName evidence="1">Uncharacterized protein</fullName>
    </submittedName>
</protein>
<dbReference type="AlphaFoldDB" id="A0A974DV93"/>
<sequence>MYQLDVTLNNGTNLAARDRG</sequence>
<proteinExistence type="predicted"/>